<name>A0A3P8DSU3_9TREM</name>
<accession>A0A3P8DSU3</accession>
<keyword evidence="2" id="KW-1185">Reference proteome</keyword>
<evidence type="ECO:0000313" key="1">
    <source>
        <dbReference type="EMBL" id="VDO99242.1"/>
    </source>
</evidence>
<organism evidence="1 2">
    <name type="scientific">Schistosoma margrebowiei</name>
    <dbReference type="NCBI Taxonomy" id="48269"/>
    <lineage>
        <taxon>Eukaryota</taxon>
        <taxon>Metazoa</taxon>
        <taxon>Spiralia</taxon>
        <taxon>Lophotrochozoa</taxon>
        <taxon>Platyhelminthes</taxon>
        <taxon>Trematoda</taxon>
        <taxon>Digenea</taxon>
        <taxon>Strigeidida</taxon>
        <taxon>Schistosomatoidea</taxon>
        <taxon>Schistosomatidae</taxon>
        <taxon>Schistosoma</taxon>
    </lineage>
</organism>
<evidence type="ECO:0000313" key="2">
    <source>
        <dbReference type="Proteomes" id="UP000277204"/>
    </source>
</evidence>
<sequence>MIVNRRKTSIFHKYRHFIIFVRGLRYYPGTQIEAGGFLRGSHPEPLT</sequence>
<proteinExistence type="predicted"/>
<dbReference type="EMBL" id="UZAI01007489">
    <property type="protein sequence ID" value="VDO99242.1"/>
    <property type="molecule type" value="Genomic_DNA"/>
</dbReference>
<dbReference type="Proteomes" id="UP000277204">
    <property type="component" value="Unassembled WGS sequence"/>
</dbReference>
<dbReference type="AlphaFoldDB" id="A0A3P8DSU3"/>
<protein>
    <submittedName>
        <fullName evidence="1">Uncharacterized protein</fullName>
    </submittedName>
</protein>
<reference evidence="1 2" key="1">
    <citation type="submission" date="2018-11" db="EMBL/GenBank/DDBJ databases">
        <authorList>
            <consortium name="Pathogen Informatics"/>
        </authorList>
    </citation>
    <scope>NUCLEOTIDE SEQUENCE [LARGE SCALE GENOMIC DNA]</scope>
    <source>
        <strain evidence="1 2">Zambia</strain>
    </source>
</reference>
<gene>
    <name evidence="1" type="ORF">SMRZ_LOCUS12217</name>
</gene>